<dbReference type="InterPro" id="IPR020084">
    <property type="entry name" value="NUDIX_hydrolase_CS"/>
</dbReference>
<accession>A0A6J4JTV4</accession>
<dbReference type="InterPro" id="IPR000086">
    <property type="entry name" value="NUDIX_hydrolase_dom"/>
</dbReference>
<dbReference type="PRINTS" id="PR01356">
    <property type="entry name" value="GFGPROTEIN"/>
</dbReference>
<dbReference type="InterPro" id="IPR003293">
    <property type="entry name" value="Nudix_hydrolase6-like"/>
</dbReference>
<keyword evidence="1 2" id="KW-0378">Hydrolase</keyword>
<dbReference type="CDD" id="cd04670">
    <property type="entry name" value="NUDIX_ASFGF2_Nudt6"/>
    <property type="match status" value="1"/>
</dbReference>
<dbReference type="InterPro" id="IPR020476">
    <property type="entry name" value="Nudix_hydrolase"/>
</dbReference>
<dbReference type="AlphaFoldDB" id="A0A6J4JTV4"/>
<name>A0A6J4JTV4_9CHLR</name>
<dbReference type="PRINTS" id="PR00502">
    <property type="entry name" value="NUDIXFAMILY"/>
</dbReference>
<dbReference type="GO" id="GO:0047631">
    <property type="term" value="F:ADP-ribose diphosphatase activity"/>
    <property type="evidence" value="ECO:0007669"/>
    <property type="project" value="TreeGrafter"/>
</dbReference>
<feature type="domain" description="Nudix hydrolase" evidence="3">
    <location>
        <begin position="93"/>
        <end position="224"/>
    </location>
</feature>
<dbReference type="SUPFAM" id="SSF55811">
    <property type="entry name" value="Nudix"/>
    <property type="match status" value="1"/>
</dbReference>
<evidence type="ECO:0000259" key="3">
    <source>
        <dbReference type="PROSITE" id="PS51462"/>
    </source>
</evidence>
<dbReference type="InterPro" id="IPR015797">
    <property type="entry name" value="NUDIX_hydrolase-like_dom_sf"/>
</dbReference>
<dbReference type="PROSITE" id="PS00893">
    <property type="entry name" value="NUDIX_BOX"/>
    <property type="match status" value="1"/>
</dbReference>
<dbReference type="Gene3D" id="3.40.630.30">
    <property type="match status" value="1"/>
</dbReference>
<reference evidence="4" key="1">
    <citation type="submission" date="2020-02" db="EMBL/GenBank/DDBJ databases">
        <authorList>
            <person name="Meier V. D."/>
        </authorList>
    </citation>
    <scope>NUCLEOTIDE SEQUENCE</scope>
    <source>
        <strain evidence="4">AVDCRST_MAG77</strain>
    </source>
</reference>
<dbReference type="PROSITE" id="PS51462">
    <property type="entry name" value="NUDIX"/>
    <property type="match status" value="1"/>
</dbReference>
<dbReference type="PANTHER" id="PTHR13994">
    <property type="entry name" value="NUDIX HYDROLASE RELATED"/>
    <property type="match status" value="1"/>
</dbReference>
<dbReference type="Gene3D" id="3.90.79.10">
    <property type="entry name" value="Nucleoside Triphosphate Pyrophosphohydrolase"/>
    <property type="match status" value="1"/>
</dbReference>
<evidence type="ECO:0000256" key="1">
    <source>
        <dbReference type="ARBA" id="ARBA00022801"/>
    </source>
</evidence>
<gene>
    <name evidence="4" type="ORF">AVDCRST_MAG77-4395</name>
</gene>
<evidence type="ECO:0000313" key="4">
    <source>
        <dbReference type="EMBL" id="CAA9287363.1"/>
    </source>
</evidence>
<comment type="similarity">
    <text evidence="2">Belongs to the Nudix hydrolase family.</text>
</comment>
<proteinExistence type="inferred from homology"/>
<protein>
    <recommendedName>
        <fullName evidence="3">Nudix hydrolase domain-containing protein</fullName>
    </recommendedName>
</protein>
<dbReference type="InterPro" id="IPR040618">
    <property type="entry name" value="Pre-Nudix"/>
</dbReference>
<dbReference type="Pfam" id="PF18290">
    <property type="entry name" value="Nudix_hydro"/>
    <property type="match status" value="1"/>
</dbReference>
<dbReference type="GO" id="GO:0035529">
    <property type="term" value="F:NADH pyrophosphatase activity"/>
    <property type="evidence" value="ECO:0007669"/>
    <property type="project" value="TreeGrafter"/>
</dbReference>
<dbReference type="PANTHER" id="PTHR13994:SF13">
    <property type="entry name" value="FI03680P"/>
    <property type="match status" value="1"/>
</dbReference>
<dbReference type="EMBL" id="CADCTC010000231">
    <property type="protein sequence ID" value="CAA9287363.1"/>
    <property type="molecule type" value="Genomic_DNA"/>
</dbReference>
<sequence>METLAFSRDQFGGVIVDAERLPDDADFAAVLDHSLSTWKAEDLRLVWLDVPITRAALIPIAVAAGFVFHHSDDDSLTMTCRLVEGAFVPTHATHYVGVGGVVINARRELLVVCEKHRRTSQRYYKLPGGALQPGEHLAEAVLREVLEETGVRARFESLVCFRHWHGYRYGKSDIYFVCRLSPLSEELAMQAEEIEEVLWMPVDEYLSHELVSPFNKRIVRAALSSRGVMPEWIEGHTDPARYEFFMPDETRS</sequence>
<organism evidence="4">
    <name type="scientific">uncultured Chloroflexota bacterium</name>
    <dbReference type="NCBI Taxonomy" id="166587"/>
    <lineage>
        <taxon>Bacteria</taxon>
        <taxon>Bacillati</taxon>
        <taxon>Chloroflexota</taxon>
        <taxon>environmental samples</taxon>
    </lineage>
</organism>
<evidence type="ECO:0000256" key="2">
    <source>
        <dbReference type="RuleBase" id="RU003476"/>
    </source>
</evidence>
<dbReference type="GO" id="GO:0051287">
    <property type="term" value="F:NAD binding"/>
    <property type="evidence" value="ECO:0007669"/>
    <property type="project" value="TreeGrafter"/>
</dbReference>
<dbReference type="Pfam" id="PF00293">
    <property type="entry name" value="NUDIX"/>
    <property type="match status" value="1"/>
</dbReference>